<evidence type="ECO:0000256" key="2">
    <source>
        <dbReference type="PROSITE-ProRule" id="PRU00103"/>
    </source>
</evidence>
<dbReference type="PANTHER" id="PTHR21663:SF0">
    <property type="entry name" value="HEAT REPEAT-CONTAINING PROTEIN 5B"/>
    <property type="match status" value="1"/>
</dbReference>
<dbReference type="PROSITE" id="PS50077">
    <property type="entry name" value="HEAT_REPEAT"/>
    <property type="match status" value="1"/>
</dbReference>
<dbReference type="EMBL" id="CALNXJ010000040">
    <property type="protein sequence ID" value="CAH3145457.1"/>
    <property type="molecule type" value="Genomic_DNA"/>
</dbReference>
<name>A0AAU9XDZ4_9CNID</name>
<dbReference type="GO" id="GO:0042147">
    <property type="term" value="P:retrograde transport, endosome to Golgi"/>
    <property type="evidence" value="ECO:0007669"/>
    <property type="project" value="TreeGrafter"/>
</dbReference>
<organism evidence="4 5">
    <name type="scientific">Pocillopora meandrina</name>
    <dbReference type="NCBI Taxonomy" id="46732"/>
    <lineage>
        <taxon>Eukaryota</taxon>
        <taxon>Metazoa</taxon>
        <taxon>Cnidaria</taxon>
        <taxon>Anthozoa</taxon>
        <taxon>Hexacorallia</taxon>
        <taxon>Scleractinia</taxon>
        <taxon>Astrocoeniina</taxon>
        <taxon>Pocilloporidae</taxon>
        <taxon>Pocillopora</taxon>
    </lineage>
</organism>
<protein>
    <recommendedName>
        <fullName evidence="6">HEAT repeat-containing protein 5B</fullName>
    </recommendedName>
</protein>
<dbReference type="InterPro" id="IPR016024">
    <property type="entry name" value="ARM-type_fold"/>
</dbReference>
<sequence>MDFDTPTLTYDEEDYGRTPPNQKAIFIYEWLRNLEDNITTVKKTEVKNCQQKLEEQLSKHLTIVLGPPTRQLLSRCFALLYSIGNTTTLYETVNKCSDTIKYKDDSQSYLPIKLSAVTCIGAIYEKLGRMAGGSYQETVQTLIKAMKNAESQGRCEIMLSLQRVLSGLGSNGAALHRDIYKAVKGALTDRSMSVRCAAAKCALELMKHANFLYTSELESVISTCFKALEGSNYDVRVCVAQLIGTLMAMTQQISSVTAAAGKNKKTCSLEEVFAYMSGGFLRGGIGFLKGSGGELLKSIAPREVRVGVTQAYVIFFTEMGGLWVQRNINLILKNVLELLSSPKATQTHVDAVYSRRSISFILRAVLGRHLGEPAQLDAAKELCSLITKQMNKVNDSVHSASDGSSSASVIQNTDDVINTQHVLVCALQELGCLVQGLSTTAMSLIQENLLDHVLSVLLHPAPAAQLLAAWCLRCITVAVPSQATPLIDRCINRISSLKSSGEAVGGYAHTLAALVGGVHKCPLGIPHAKGKVVFNVANELLKTANQNPRLALHKAKAGWILLGALMTLGPSVVKHHLPQMLALWTNAFPKTVKEFDQEKTRGDAYTWHVTMECRAGALCSMASFCANCSALLNDDLTKRLLATTDACLAMLPSLPQIIKQHGNHLKASAAIVRLRMYSVLTLLPPKSYEGSFHSLLRSLVAEFTLAENPAMTTTSLLKTVCHKDDSILLGSWLQETDHKFVEEQLQTNSASGSGSLEHDPSCIFERCPEGEDIPGPLPLGVAVIDESIKLFGTVFPFVAQKHRSQLLSHFAECIRQAKSSRQQAIQTNVLTAFLFSLKGIAEAKTGLGDEDVKTTAVNLVMNAITNSDPIVRCAAGEALGRIAQAVGSPVLTSNITQKIFDQLKAARDAVSRTGYSVALGCIHRYVGGMASGHHLNSSVSILLALAKDNSSSLVQVWALHALALIADCGGPMFRSYVNPTLEQVVDLVMTVPPAITEVHQCLGKCLAALITSIGPELQGTSKSIRDLRLSCIVACAIMQNHPDSLVQGEAINCLQQLHVFAPSHINLGLVVRKLCANLSSPHLLLRRATVACLRQLSQREAKEVCEHASAAGEELHKQQQSSYAVVIGDKGLEGALFGMLDTETDSRMRSDIHDTLNSMLQTLAAQNLTHWLGLCRDVLSASKSSKAAKGPEVQKRDEEQEGEEAGEGDTDEGGGMTAGEAPEETHPKVDPRWPTRVFATGCIKKIIVVCQSKQGHFDLAVARRLREETGEDFLVMHLQELVRMVFIAATATCDHLKLEGLSTLQDVVNMFASVPDPDYPGHVILEQFQAQVGAALRPAFASDMPSDVTAMACEVCSAWIASGIARDLNDVRRIQQLLVTKLSKVGEAKDSSLQLYNEAATTMEKLAVLKAWAEVYIVAMKQQDSPSPVNAGDEEFSEPAGSLLELVEPELKSLSKYWLGALRDHALLSLPAEYASQLPPHGGMFYSPDSMEQAKPHYQSCWPSIVHAASLWLNNGGFESTKRDMEQGIPTEPLNTSSVDMVTPAKTPTDINADYFHLLVGICMESLCSSRATQPNSTVSACLNAFHSLLDSKWPRTLIGNEQILGVEMLSVLHRVLLTRDSRDIHLAAMRVARQIVKAAQESLEGKKAAAANSESSSSIDAEGEDDLTPGRSLVFGVMEICMCILTKQLPNLLPSSAASSQQPVMLVSIGSGFRSLTEESSKLISEALSILPCVPGLCTPEASVNVLPSVLYLLTCALREVASIQDSTSQKTVSAALQALKQLTTSAFTQHPKCSKDWIDLLQSALATVLSDSKANEEFAAFGAVSESPAMDDSVVMLSLAIFILSAPKEVVLASDLQQQCIKLFTRCLKSTMQIQLKALQTLESVFQCREHSVAYPFINALAPHIVMILNDMCVKKPSSEEQVTITLAAIKILENLVERTDDHLKVHMLGLLVPILISLLSDSANLPKGGKITRNLHDQALQKLMKIGPKYPGPFRSIMSSQPELKSRLESAVRANQASAKPKQPAVQAKVAPAQPSIKLRMDFSNFK</sequence>
<dbReference type="GO" id="GO:0016020">
    <property type="term" value="C:membrane"/>
    <property type="evidence" value="ECO:0007669"/>
    <property type="project" value="TreeGrafter"/>
</dbReference>
<dbReference type="InterPro" id="IPR011989">
    <property type="entry name" value="ARM-like"/>
</dbReference>
<dbReference type="GO" id="GO:0030139">
    <property type="term" value="C:endocytic vesicle"/>
    <property type="evidence" value="ECO:0007669"/>
    <property type="project" value="TreeGrafter"/>
</dbReference>
<dbReference type="Pfam" id="PF20210">
    <property type="entry name" value="Laa1_Sip1_HTR5"/>
    <property type="match status" value="1"/>
</dbReference>
<accession>A0AAU9XDZ4</accession>
<evidence type="ECO:0000313" key="5">
    <source>
        <dbReference type="Proteomes" id="UP001159428"/>
    </source>
</evidence>
<feature type="repeat" description="HEAT" evidence="2">
    <location>
        <begin position="856"/>
        <end position="894"/>
    </location>
</feature>
<dbReference type="Gene3D" id="1.25.10.10">
    <property type="entry name" value="Leucine-rich Repeat Variant"/>
    <property type="match status" value="3"/>
</dbReference>
<evidence type="ECO:0008006" key="6">
    <source>
        <dbReference type="Google" id="ProtNLM"/>
    </source>
</evidence>
<comment type="caution">
    <text evidence="4">The sequence shown here is derived from an EMBL/GenBank/DDBJ whole genome shotgun (WGS) entry which is preliminary data.</text>
</comment>
<dbReference type="Proteomes" id="UP001159428">
    <property type="component" value="Unassembled WGS sequence"/>
</dbReference>
<dbReference type="InterPro" id="IPR021133">
    <property type="entry name" value="HEAT_type_2"/>
</dbReference>
<dbReference type="SUPFAM" id="SSF48371">
    <property type="entry name" value="ARM repeat"/>
    <property type="match status" value="3"/>
</dbReference>
<feature type="region of interest" description="Disordered" evidence="3">
    <location>
        <begin position="1185"/>
        <end position="1232"/>
    </location>
</feature>
<feature type="compositionally biased region" description="Basic and acidic residues" evidence="3">
    <location>
        <begin position="1223"/>
        <end position="1232"/>
    </location>
</feature>
<gene>
    <name evidence="4" type="ORF">PMEA_00022588</name>
</gene>
<dbReference type="PANTHER" id="PTHR21663">
    <property type="entry name" value="HYPOTHETICAL HEAT DOMAIN-CONTAINING"/>
    <property type="match status" value="1"/>
</dbReference>
<dbReference type="GO" id="GO:0008104">
    <property type="term" value="P:intracellular protein localization"/>
    <property type="evidence" value="ECO:0007669"/>
    <property type="project" value="TreeGrafter"/>
</dbReference>
<dbReference type="InterPro" id="IPR046837">
    <property type="entry name" value="Laa1/Sip1/HEATR5-like_HEAT"/>
</dbReference>
<evidence type="ECO:0000313" key="4">
    <source>
        <dbReference type="EMBL" id="CAH3145457.1"/>
    </source>
</evidence>
<evidence type="ECO:0000256" key="3">
    <source>
        <dbReference type="SAM" id="MobiDB-lite"/>
    </source>
</evidence>
<evidence type="ECO:0000256" key="1">
    <source>
        <dbReference type="ARBA" id="ARBA00008304"/>
    </source>
</evidence>
<dbReference type="GO" id="GO:0005829">
    <property type="term" value="C:cytosol"/>
    <property type="evidence" value="ECO:0007669"/>
    <property type="project" value="GOC"/>
</dbReference>
<keyword evidence="5" id="KW-1185">Reference proteome</keyword>
<dbReference type="FunFam" id="1.25.10.10:FF:000138">
    <property type="entry name" value="Putative HEAT repeat-containing protein 5B"/>
    <property type="match status" value="1"/>
</dbReference>
<comment type="similarity">
    <text evidence="1">Belongs to the HEATR5 family.</text>
</comment>
<dbReference type="Pfam" id="PF25468">
    <property type="entry name" value="HEAT_HEATR5A"/>
    <property type="match status" value="1"/>
</dbReference>
<dbReference type="GO" id="GO:0005794">
    <property type="term" value="C:Golgi apparatus"/>
    <property type="evidence" value="ECO:0007669"/>
    <property type="project" value="TreeGrafter"/>
</dbReference>
<proteinExistence type="inferred from homology"/>
<dbReference type="GO" id="GO:0006897">
    <property type="term" value="P:endocytosis"/>
    <property type="evidence" value="ECO:0007669"/>
    <property type="project" value="TreeGrafter"/>
</dbReference>
<reference evidence="4 5" key="1">
    <citation type="submission" date="2022-05" db="EMBL/GenBank/DDBJ databases">
        <authorList>
            <consortium name="Genoscope - CEA"/>
            <person name="William W."/>
        </authorList>
    </citation>
    <scope>NUCLEOTIDE SEQUENCE [LARGE SCALE GENOMIC DNA]</scope>
</reference>
<feature type="compositionally biased region" description="Acidic residues" evidence="3">
    <location>
        <begin position="1199"/>
        <end position="1212"/>
    </location>
</feature>
<dbReference type="InterPro" id="IPR040108">
    <property type="entry name" value="Laa1/Sip1/HEATR5"/>
</dbReference>